<gene>
    <name evidence="1" type="ORF">BJR07_04925</name>
</gene>
<organism evidence="1 2">
    <name type="scientific">Bacillus cereus</name>
    <dbReference type="NCBI Taxonomy" id="1396"/>
    <lineage>
        <taxon>Bacteria</taxon>
        <taxon>Bacillati</taxon>
        <taxon>Bacillota</taxon>
        <taxon>Bacilli</taxon>
        <taxon>Bacillales</taxon>
        <taxon>Bacillaceae</taxon>
        <taxon>Bacillus</taxon>
        <taxon>Bacillus cereus group</taxon>
    </lineage>
</organism>
<dbReference type="GO" id="GO:0016740">
    <property type="term" value="F:transferase activity"/>
    <property type="evidence" value="ECO:0007669"/>
    <property type="project" value="UniProtKB-KW"/>
</dbReference>
<dbReference type="SUPFAM" id="SSF55729">
    <property type="entry name" value="Acyl-CoA N-acyltransferases (Nat)"/>
    <property type="match status" value="1"/>
</dbReference>
<reference evidence="1 2" key="1">
    <citation type="submission" date="2016-11" db="EMBL/GenBank/DDBJ databases">
        <title>Identification of Bacillus cereus isolated from egg-white.</title>
        <authorList>
            <person name="Soni A."/>
            <person name="Oey I."/>
            <person name="Silcock P."/>
            <person name="Bremer P."/>
        </authorList>
    </citation>
    <scope>NUCLEOTIDE SEQUENCE [LARGE SCALE GENOMIC DNA]</scope>
    <source>
        <strain evidence="1 2">NZAS03</strain>
    </source>
</reference>
<dbReference type="AlphaFoldDB" id="A0A1C4E5A1"/>
<dbReference type="EMBL" id="MPON01000001">
    <property type="protein sequence ID" value="OKA41252.1"/>
    <property type="molecule type" value="Genomic_DNA"/>
</dbReference>
<proteinExistence type="predicted"/>
<comment type="caution">
    <text evidence="1">The sequence shown here is derived from an EMBL/GenBank/DDBJ whole genome shotgun (WGS) entry which is preliminary data.</text>
</comment>
<dbReference type="RefSeq" id="WP_073515834.1">
    <property type="nucleotide sequence ID" value="NZ_MPOM01000004.1"/>
</dbReference>
<name>A0A1C4E5A1_BACCE</name>
<protein>
    <submittedName>
        <fullName evidence="1">GNAT family acetyltransferase</fullName>
    </submittedName>
</protein>
<dbReference type="Gene3D" id="3.40.630.30">
    <property type="match status" value="1"/>
</dbReference>
<dbReference type="Proteomes" id="UP000186535">
    <property type="component" value="Unassembled WGS sequence"/>
</dbReference>
<evidence type="ECO:0000313" key="1">
    <source>
        <dbReference type="EMBL" id="OKA41252.1"/>
    </source>
</evidence>
<evidence type="ECO:0000313" key="2">
    <source>
        <dbReference type="Proteomes" id="UP000186535"/>
    </source>
</evidence>
<keyword evidence="1" id="KW-0808">Transferase</keyword>
<sequence length="305" mass="35820">MKKSSDENNLVIEKYSRSNELKVKQLIDLYNEDSYLFNLLRDNKTKCAYIAYYKKDVVGVFFTWNSNFHPYCTYFRMYTNPFYSELHIEQFLLNEILKRENFNLPLQTSIWETSAHLKAYYEEHNFTEIRRTYMPILDVQKIIPIDTMLHSNYDVQSLSNILSNNSFFEKLAHLVKTNYEDTHLANPVASFPLEAWKEQILADDALLDESFVMIDDENEIIAYSFLHTSEKANTVELGWCGTHTIENLSLLKLLVFKLAMYASKHGYSFIQGEFDSTSIYAMEILKSFPFNPCATWITYQKEAGK</sequence>
<accession>A0A1C4E5A1</accession>
<dbReference type="InterPro" id="IPR016181">
    <property type="entry name" value="Acyl_CoA_acyltransferase"/>
</dbReference>